<evidence type="ECO:0000256" key="4">
    <source>
        <dbReference type="ARBA" id="ARBA00022691"/>
    </source>
</evidence>
<keyword evidence="8" id="KW-1185">Reference proteome</keyword>
<dbReference type="Pfam" id="PF00588">
    <property type="entry name" value="SpoU_methylase"/>
    <property type="match status" value="1"/>
</dbReference>
<feature type="domain" description="tRNA/rRNA methyltransferase SpoU type" evidence="6">
    <location>
        <begin position="10"/>
        <end position="159"/>
    </location>
</feature>
<gene>
    <name evidence="5" type="primary">trmJ</name>
    <name evidence="7" type="ORF">HNR65_002781</name>
</gene>
<keyword evidence="3 7" id="KW-0808">Transferase</keyword>
<comment type="similarity">
    <text evidence="1">Belongs to the class IV-like SAM-binding methyltransferase superfamily. RNA methyltransferase TrmH family.</text>
</comment>
<evidence type="ECO:0000256" key="3">
    <source>
        <dbReference type="ARBA" id="ARBA00022679"/>
    </source>
</evidence>
<dbReference type="Proteomes" id="UP000525298">
    <property type="component" value="Unassembled WGS sequence"/>
</dbReference>
<comment type="subunit">
    <text evidence="5">Homodimer.</text>
</comment>
<dbReference type="SUPFAM" id="SSF75217">
    <property type="entry name" value="alpha/beta knot"/>
    <property type="match status" value="1"/>
</dbReference>
<dbReference type="AlphaFoldDB" id="A0A7W0CAZ8"/>
<keyword evidence="5" id="KW-0963">Cytoplasm</keyword>
<dbReference type="EMBL" id="JACDUS010000009">
    <property type="protein sequence ID" value="MBA2882434.1"/>
    <property type="molecule type" value="Genomic_DNA"/>
</dbReference>
<keyword evidence="2 5" id="KW-0489">Methyltransferase</keyword>
<reference evidence="7 8" key="1">
    <citation type="submission" date="2020-07" db="EMBL/GenBank/DDBJ databases">
        <title>Genomic Encyclopedia of Type Strains, Phase IV (KMG-IV): sequencing the most valuable type-strain genomes for metagenomic binning, comparative biology and taxonomic classification.</title>
        <authorList>
            <person name="Goeker M."/>
        </authorList>
    </citation>
    <scope>NUCLEOTIDE SEQUENCE [LARGE SCALE GENOMIC DNA]</scope>
    <source>
        <strain evidence="7 8">DSM 17721</strain>
    </source>
</reference>
<keyword evidence="4 5" id="KW-0949">S-adenosyl-L-methionine</keyword>
<evidence type="ECO:0000313" key="7">
    <source>
        <dbReference type="EMBL" id="MBA2882434.1"/>
    </source>
</evidence>
<dbReference type="GO" id="GO:0002128">
    <property type="term" value="P:tRNA nucleoside ribose methylation"/>
    <property type="evidence" value="ECO:0007669"/>
    <property type="project" value="TreeGrafter"/>
</dbReference>
<dbReference type="RefSeq" id="WP_181552066.1">
    <property type="nucleotide sequence ID" value="NZ_JACDUS010000009.1"/>
</dbReference>
<dbReference type="PANTHER" id="PTHR42786">
    <property type="entry name" value="TRNA/RRNA METHYLTRANSFERASE"/>
    <property type="match status" value="1"/>
</dbReference>
<dbReference type="InterPro" id="IPR029026">
    <property type="entry name" value="tRNA_m1G_MTases_N"/>
</dbReference>
<dbReference type="EC" id="2.1.1.200" evidence="5"/>
<dbReference type="PIRSF" id="PIRSF004808">
    <property type="entry name" value="LasT"/>
    <property type="match status" value="1"/>
</dbReference>
<evidence type="ECO:0000256" key="2">
    <source>
        <dbReference type="ARBA" id="ARBA00022603"/>
    </source>
</evidence>
<name>A0A7W0CAZ8_9BACT</name>
<keyword evidence="5" id="KW-0819">tRNA processing</keyword>
<comment type="caution">
    <text evidence="7">The sequence shown here is derived from an EMBL/GenBank/DDBJ whole genome shotgun (WGS) entry which is preliminary data.</text>
</comment>
<evidence type="ECO:0000256" key="5">
    <source>
        <dbReference type="RuleBase" id="RU362024"/>
    </source>
</evidence>
<evidence type="ECO:0000256" key="1">
    <source>
        <dbReference type="ARBA" id="ARBA00007228"/>
    </source>
</evidence>
<protein>
    <recommendedName>
        <fullName evidence="5">tRNA (cytidine/uridine-2'-O-)-methyltransferase TrmJ</fullName>
        <ecNumber evidence="5">2.1.1.200</ecNumber>
    </recommendedName>
    <alternativeName>
        <fullName evidence="5">tRNA (cytidine(32)/uridine(32)-2'-O)-methyltransferase</fullName>
    </alternativeName>
    <alternativeName>
        <fullName evidence="5">tRNA Cm32/Um32 methyltransferase</fullName>
    </alternativeName>
</protein>
<dbReference type="GO" id="GO:0005829">
    <property type="term" value="C:cytosol"/>
    <property type="evidence" value="ECO:0007669"/>
    <property type="project" value="TreeGrafter"/>
</dbReference>
<sequence length="264" mass="29192">MDPHPFLENIAIVLNRPRYPENIGAAARAMCNMGLGRLIVVSPENFDTSRILTLATHAAADLANGIEVFDDLQTALGGFSYVAGTTARLGGRRQVLSSPEKTAAKLISISAQNKAAVLFGPEDRGLTNAELQFCHSLVHIPTARFSSINLAHSVTIICYELFKATLAPPKAFSPKLADRRQLDAMYAQLTETLVRINYLQPENPDHWMDRFRRFFSRLPLRAGEVSLIRGICRQINWYAGKCYRDGQNRKPPDPALGLDNADDG</sequence>
<organism evidence="7 8">
    <name type="scientific">Desulfosalsimonas propionicica</name>
    <dbReference type="NCBI Taxonomy" id="332175"/>
    <lineage>
        <taxon>Bacteria</taxon>
        <taxon>Pseudomonadati</taxon>
        <taxon>Thermodesulfobacteriota</taxon>
        <taxon>Desulfobacteria</taxon>
        <taxon>Desulfobacterales</taxon>
        <taxon>Desulfosalsimonadaceae</taxon>
        <taxon>Desulfosalsimonas</taxon>
    </lineage>
</organism>
<dbReference type="Gene3D" id="1.10.8.590">
    <property type="match status" value="1"/>
</dbReference>
<dbReference type="CDD" id="cd18093">
    <property type="entry name" value="SpoU-like_TrmJ"/>
    <property type="match status" value="1"/>
</dbReference>
<accession>A0A7W0CAZ8</accession>
<comment type="catalytic activity">
    <reaction evidence="5">
        <text>cytidine(32) in tRNA + S-adenosyl-L-methionine = 2'-O-methylcytidine(32) in tRNA + S-adenosyl-L-homocysteine + H(+)</text>
        <dbReference type="Rhea" id="RHEA:42932"/>
        <dbReference type="Rhea" id="RHEA-COMP:10288"/>
        <dbReference type="Rhea" id="RHEA-COMP:10289"/>
        <dbReference type="ChEBI" id="CHEBI:15378"/>
        <dbReference type="ChEBI" id="CHEBI:57856"/>
        <dbReference type="ChEBI" id="CHEBI:59789"/>
        <dbReference type="ChEBI" id="CHEBI:74495"/>
        <dbReference type="ChEBI" id="CHEBI:82748"/>
        <dbReference type="EC" id="2.1.1.200"/>
    </reaction>
</comment>
<evidence type="ECO:0000313" key="8">
    <source>
        <dbReference type="Proteomes" id="UP000525298"/>
    </source>
</evidence>
<proteinExistence type="inferred from homology"/>
<comment type="catalytic activity">
    <reaction evidence="5">
        <text>uridine(32) in tRNA + S-adenosyl-L-methionine = 2'-O-methyluridine(32) in tRNA + S-adenosyl-L-homocysteine + H(+)</text>
        <dbReference type="Rhea" id="RHEA:42936"/>
        <dbReference type="Rhea" id="RHEA-COMP:10107"/>
        <dbReference type="Rhea" id="RHEA-COMP:10290"/>
        <dbReference type="ChEBI" id="CHEBI:15378"/>
        <dbReference type="ChEBI" id="CHEBI:57856"/>
        <dbReference type="ChEBI" id="CHEBI:59789"/>
        <dbReference type="ChEBI" id="CHEBI:65315"/>
        <dbReference type="ChEBI" id="CHEBI:74478"/>
        <dbReference type="EC" id="2.1.1.200"/>
    </reaction>
</comment>
<evidence type="ECO:0000259" key="6">
    <source>
        <dbReference type="Pfam" id="PF00588"/>
    </source>
</evidence>
<dbReference type="InterPro" id="IPR029028">
    <property type="entry name" value="Alpha/beta_knot_MTases"/>
</dbReference>
<dbReference type="Gene3D" id="3.40.1280.10">
    <property type="match status" value="1"/>
</dbReference>
<dbReference type="NCBIfam" id="TIGR00050">
    <property type="entry name" value="rRNA_methyl_1"/>
    <property type="match status" value="1"/>
</dbReference>
<dbReference type="InterPro" id="IPR004384">
    <property type="entry name" value="RNA_MeTrfase_TrmJ/LasT"/>
</dbReference>
<dbReference type="GO" id="GO:0003723">
    <property type="term" value="F:RNA binding"/>
    <property type="evidence" value="ECO:0007669"/>
    <property type="project" value="InterPro"/>
</dbReference>
<dbReference type="InterPro" id="IPR001537">
    <property type="entry name" value="SpoU_MeTrfase"/>
</dbReference>
<comment type="function">
    <text evidence="5">Catalyzes the formation of 2'O-methylated cytidine (Cm32) or 2'O-methylated uridine (Um32) at position 32 in tRNA.</text>
</comment>
<dbReference type="GO" id="GO:0160206">
    <property type="term" value="F:tRNA (cytidine(32)/uridine(32)-2'-O)-methyltransferase activity"/>
    <property type="evidence" value="ECO:0007669"/>
    <property type="project" value="UniProtKB-EC"/>
</dbReference>
<dbReference type="PANTHER" id="PTHR42786:SF2">
    <property type="entry name" value="TRNA (CYTIDINE_URIDINE-2'-O-)-METHYLTRANSFERASE TRMJ"/>
    <property type="match status" value="1"/>
</dbReference>
<comment type="subcellular location">
    <subcellularLocation>
        <location evidence="5">Cytoplasm</location>
    </subcellularLocation>
</comment>